<comment type="catalytic activity">
    <reaction evidence="1">
        <text>2-hydroxychromene-2-carboxylate = (3E)-4-(2-hydroxyphenyl)-2-oxobut-3-enoate</text>
        <dbReference type="Rhea" id="RHEA:27401"/>
        <dbReference type="ChEBI" id="CHEBI:59350"/>
        <dbReference type="ChEBI" id="CHEBI:59353"/>
        <dbReference type="EC" id="5.99.1.4"/>
    </reaction>
</comment>
<keyword evidence="4" id="KW-1185">Reference proteome</keyword>
<proteinExistence type="inferred from homology"/>
<name>A0ABV8RP29_9SPHN</name>
<accession>A0ABV8RP29</accession>
<evidence type="ECO:0000313" key="3">
    <source>
        <dbReference type="EMBL" id="MFC4294310.1"/>
    </source>
</evidence>
<dbReference type="GO" id="GO:0016853">
    <property type="term" value="F:isomerase activity"/>
    <property type="evidence" value="ECO:0007669"/>
    <property type="project" value="UniProtKB-KW"/>
</dbReference>
<protein>
    <recommendedName>
        <fullName evidence="1">2-hydroxychromene-2-carboxylate isomerase</fullName>
        <ecNumber evidence="1">5.99.1.4</ecNumber>
    </recommendedName>
</protein>
<dbReference type="EMBL" id="JBHSDR010000003">
    <property type="protein sequence ID" value="MFC4294310.1"/>
    <property type="molecule type" value="Genomic_DNA"/>
</dbReference>
<organism evidence="3 4">
    <name type="scientific">Novosphingobium tardum</name>
    <dbReference type="NCBI Taxonomy" id="1538021"/>
    <lineage>
        <taxon>Bacteria</taxon>
        <taxon>Pseudomonadati</taxon>
        <taxon>Pseudomonadota</taxon>
        <taxon>Alphaproteobacteria</taxon>
        <taxon>Sphingomonadales</taxon>
        <taxon>Sphingomonadaceae</taxon>
        <taxon>Novosphingobium</taxon>
    </lineage>
</organism>
<dbReference type="RefSeq" id="WP_379537765.1">
    <property type="nucleotide sequence ID" value="NZ_JBHSDR010000003.1"/>
</dbReference>
<dbReference type="InterPro" id="IPR044087">
    <property type="entry name" value="NahD-like"/>
</dbReference>
<dbReference type="Pfam" id="PF01323">
    <property type="entry name" value="DSBA"/>
    <property type="match status" value="1"/>
</dbReference>
<comment type="caution">
    <text evidence="3">The sequence shown here is derived from an EMBL/GenBank/DDBJ whole genome shotgun (WGS) entry which is preliminary data.</text>
</comment>
<feature type="domain" description="DSBA-like thioredoxin" evidence="2">
    <location>
        <begin position="12"/>
        <end position="207"/>
    </location>
</feature>
<sequence>MSALTSPAPPPLEVFFDLTSPWTWLAVHNLVPIAARRGITIAWRPILVGGLFNTVNPTVYERRNNPVPVKDRYMAKDLQDWARLAGLEIHFPPACGHPVNAVLSMRCALAMQEAGKLEPFAFAAFDALWAHERDLADPEVLAPLIAAQGEDPEAIFAAAATPPIKDRLRANTDELIARGGFGSPTIFVGGDDMYFGNDRLPLVEAALDRLSTASA</sequence>
<dbReference type="EC" id="5.99.1.4" evidence="1"/>
<evidence type="ECO:0000256" key="1">
    <source>
        <dbReference type="PIRNR" id="PIRNR006386"/>
    </source>
</evidence>
<comment type="similarity">
    <text evidence="1">Belongs to the GST superfamily. NadH family.</text>
</comment>
<evidence type="ECO:0000259" key="2">
    <source>
        <dbReference type="Pfam" id="PF01323"/>
    </source>
</evidence>
<dbReference type="PANTHER" id="PTHR42943">
    <property type="entry name" value="GLUTATHIONE S-TRANSFERASE KAPPA"/>
    <property type="match status" value="1"/>
</dbReference>
<dbReference type="PANTHER" id="PTHR42943:SF2">
    <property type="entry name" value="GLUTATHIONE S-TRANSFERASE KAPPA 1"/>
    <property type="match status" value="1"/>
</dbReference>
<dbReference type="CDD" id="cd03022">
    <property type="entry name" value="DsbA_HCCA_Iso"/>
    <property type="match status" value="1"/>
</dbReference>
<dbReference type="PIRSF" id="PIRSF006386">
    <property type="entry name" value="HCCAis_GSTk"/>
    <property type="match status" value="1"/>
</dbReference>
<dbReference type="SUPFAM" id="SSF52833">
    <property type="entry name" value="Thioredoxin-like"/>
    <property type="match status" value="1"/>
</dbReference>
<dbReference type="Proteomes" id="UP001595828">
    <property type="component" value="Unassembled WGS sequence"/>
</dbReference>
<gene>
    <name evidence="3" type="ORF">ACFO0A_04470</name>
</gene>
<dbReference type="InterPro" id="IPR001853">
    <property type="entry name" value="DSBA-like_thioredoxin_dom"/>
</dbReference>
<reference evidence="4" key="1">
    <citation type="journal article" date="2019" name="Int. J. Syst. Evol. Microbiol.">
        <title>The Global Catalogue of Microorganisms (GCM) 10K type strain sequencing project: providing services to taxonomists for standard genome sequencing and annotation.</title>
        <authorList>
            <consortium name="The Broad Institute Genomics Platform"/>
            <consortium name="The Broad Institute Genome Sequencing Center for Infectious Disease"/>
            <person name="Wu L."/>
            <person name="Ma J."/>
        </authorList>
    </citation>
    <scope>NUCLEOTIDE SEQUENCE [LARGE SCALE GENOMIC DNA]</scope>
    <source>
        <strain evidence="4">CGMCC 1.12989</strain>
    </source>
</reference>
<dbReference type="Gene3D" id="3.40.30.10">
    <property type="entry name" value="Glutaredoxin"/>
    <property type="match status" value="1"/>
</dbReference>
<dbReference type="InterPro" id="IPR014440">
    <property type="entry name" value="HCCAis_GSTk"/>
</dbReference>
<dbReference type="InterPro" id="IPR051924">
    <property type="entry name" value="GST_Kappa/NadH"/>
</dbReference>
<dbReference type="InterPro" id="IPR036249">
    <property type="entry name" value="Thioredoxin-like_sf"/>
</dbReference>
<keyword evidence="1 3" id="KW-0413">Isomerase</keyword>
<evidence type="ECO:0000313" key="4">
    <source>
        <dbReference type="Proteomes" id="UP001595828"/>
    </source>
</evidence>